<name>A0A6B0U339_IXORI</name>
<dbReference type="AlphaFoldDB" id="A0A6B0U339"/>
<proteinExistence type="predicted"/>
<protein>
    <submittedName>
        <fullName evidence="1">Putative secreted protein</fullName>
    </submittedName>
</protein>
<evidence type="ECO:0000313" key="1">
    <source>
        <dbReference type="EMBL" id="MXU83607.1"/>
    </source>
</evidence>
<organism evidence="1">
    <name type="scientific">Ixodes ricinus</name>
    <name type="common">Common tick</name>
    <name type="synonym">Acarus ricinus</name>
    <dbReference type="NCBI Taxonomy" id="34613"/>
    <lineage>
        <taxon>Eukaryota</taxon>
        <taxon>Metazoa</taxon>
        <taxon>Ecdysozoa</taxon>
        <taxon>Arthropoda</taxon>
        <taxon>Chelicerata</taxon>
        <taxon>Arachnida</taxon>
        <taxon>Acari</taxon>
        <taxon>Parasitiformes</taxon>
        <taxon>Ixodida</taxon>
        <taxon>Ixodoidea</taxon>
        <taxon>Ixodidae</taxon>
        <taxon>Ixodinae</taxon>
        <taxon>Ixodes</taxon>
    </lineage>
</organism>
<reference evidence="1" key="1">
    <citation type="submission" date="2019-12" db="EMBL/GenBank/DDBJ databases">
        <title>An insight into the sialome of adult female Ixodes ricinus ticks feeding for 6 days.</title>
        <authorList>
            <person name="Perner J."/>
            <person name="Ribeiro J.M.C."/>
        </authorList>
    </citation>
    <scope>NUCLEOTIDE SEQUENCE</scope>
    <source>
        <strain evidence="1">Semi-engorged</strain>
        <tissue evidence="1">Salivary glands</tissue>
    </source>
</reference>
<accession>A0A6B0U339</accession>
<sequence>MSALPSSRHSATLALICSRTSALISPVSPEKSARKPWVRLLMTSISCRVTVCTTSLRFCSSPSGHCTNLVWGPMAS</sequence>
<dbReference type="EMBL" id="GIFC01001524">
    <property type="protein sequence ID" value="MXU83607.1"/>
    <property type="molecule type" value="Transcribed_RNA"/>
</dbReference>